<accession>A0A4Y7PGT5</accession>
<dbReference type="EMBL" id="ML170316">
    <property type="protein sequence ID" value="TDL14684.1"/>
    <property type="molecule type" value="Genomic_DNA"/>
</dbReference>
<dbReference type="AlphaFoldDB" id="A0A4Y7PGT5"/>
<evidence type="ECO:0000313" key="3">
    <source>
        <dbReference type="Proteomes" id="UP000294933"/>
    </source>
</evidence>
<keyword evidence="3" id="KW-1185">Reference proteome</keyword>
<evidence type="ECO:0000313" key="2">
    <source>
        <dbReference type="EMBL" id="TDL14684.1"/>
    </source>
</evidence>
<feature type="region of interest" description="Disordered" evidence="1">
    <location>
        <begin position="129"/>
        <end position="155"/>
    </location>
</feature>
<reference evidence="2 3" key="1">
    <citation type="submission" date="2018-06" db="EMBL/GenBank/DDBJ databases">
        <title>A transcriptomic atlas of mushroom development highlights an independent origin of complex multicellularity.</title>
        <authorList>
            <consortium name="DOE Joint Genome Institute"/>
            <person name="Krizsan K."/>
            <person name="Almasi E."/>
            <person name="Merenyi Z."/>
            <person name="Sahu N."/>
            <person name="Viragh M."/>
            <person name="Koszo T."/>
            <person name="Mondo S."/>
            <person name="Kiss B."/>
            <person name="Balint B."/>
            <person name="Kues U."/>
            <person name="Barry K."/>
            <person name="Hegedus J.C."/>
            <person name="Henrissat B."/>
            <person name="Johnson J."/>
            <person name="Lipzen A."/>
            <person name="Ohm R."/>
            <person name="Nagy I."/>
            <person name="Pangilinan J."/>
            <person name="Yan J."/>
            <person name="Xiong Y."/>
            <person name="Grigoriev I.V."/>
            <person name="Hibbett D.S."/>
            <person name="Nagy L.G."/>
        </authorList>
    </citation>
    <scope>NUCLEOTIDE SEQUENCE [LARGE SCALE GENOMIC DNA]</scope>
    <source>
        <strain evidence="2 3">SZMC22713</strain>
    </source>
</reference>
<organism evidence="2 3">
    <name type="scientific">Rickenella mellea</name>
    <dbReference type="NCBI Taxonomy" id="50990"/>
    <lineage>
        <taxon>Eukaryota</taxon>
        <taxon>Fungi</taxon>
        <taxon>Dikarya</taxon>
        <taxon>Basidiomycota</taxon>
        <taxon>Agaricomycotina</taxon>
        <taxon>Agaricomycetes</taxon>
        <taxon>Hymenochaetales</taxon>
        <taxon>Rickenellaceae</taxon>
        <taxon>Rickenella</taxon>
    </lineage>
</organism>
<protein>
    <submittedName>
        <fullName evidence="2">Uncharacterized protein</fullName>
    </submittedName>
</protein>
<dbReference type="VEuPathDB" id="FungiDB:BD410DRAFT_179953"/>
<name>A0A4Y7PGT5_9AGAM</name>
<dbReference type="Proteomes" id="UP000294933">
    <property type="component" value="Unassembled WGS sequence"/>
</dbReference>
<sequence>MRRPDRGSNESTESCHWFEPGILESTLLQPNFLQKAVDQCADRSRSRLCWQGILFLPNTLTWSIRPGYSWPYRTTTTAPNSNSNNPLFVCGQLFVIVRHAKRFIFSCLPPIALLRIHCTHKMPWATQAGKGRGNKVVGSFSQPASRPSSHKRPRHPTIESLRARSLWYHCRRHSSFNSQVLVQAVLRNRRFMSLLRTRYLFGSPGAAETPLNIAKPDIRSTL</sequence>
<gene>
    <name evidence="2" type="ORF">BD410DRAFT_179953</name>
</gene>
<evidence type="ECO:0000256" key="1">
    <source>
        <dbReference type="SAM" id="MobiDB-lite"/>
    </source>
</evidence>
<proteinExistence type="predicted"/>